<dbReference type="InterPro" id="IPR001932">
    <property type="entry name" value="PPM-type_phosphatase-like_dom"/>
</dbReference>
<feature type="domain" description="PPM-type phosphatase" evidence="2">
    <location>
        <begin position="1"/>
        <end position="197"/>
    </location>
</feature>
<proteinExistence type="predicted"/>
<evidence type="ECO:0000313" key="3">
    <source>
        <dbReference type="EMBL" id="SPF33115.1"/>
    </source>
</evidence>
<dbReference type="PANTHER" id="PTHR43156">
    <property type="entry name" value="STAGE II SPORULATION PROTEIN E-RELATED"/>
    <property type="match status" value="1"/>
</dbReference>
<keyword evidence="1" id="KW-0378">Hydrolase</keyword>
<organism evidence="3 4">
    <name type="scientific">Candidatus Sulfotelmatobacter kueseliae</name>
    <dbReference type="NCBI Taxonomy" id="2042962"/>
    <lineage>
        <taxon>Bacteria</taxon>
        <taxon>Pseudomonadati</taxon>
        <taxon>Acidobacteriota</taxon>
        <taxon>Terriglobia</taxon>
        <taxon>Terriglobales</taxon>
        <taxon>Candidatus Korobacteraceae</taxon>
        <taxon>Candidatus Sulfotelmatobacter</taxon>
    </lineage>
</organism>
<dbReference type="PANTHER" id="PTHR43156:SF2">
    <property type="entry name" value="STAGE II SPORULATION PROTEIN E"/>
    <property type="match status" value="1"/>
</dbReference>
<gene>
    <name evidence="3" type="ORF">SBA1_1140026</name>
</gene>
<evidence type="ECO:0000313" key="4">
    <source>
        <dbReference type="Proteomes" id="UP000238701"/>
    </source>
</evidence>
<evidence type="ECO:0000259" key="2">
    <source>
        <dbReference type="SMART" id="SM00331"/>
    </source>
</evidence>
<dbReference type="Gene3D" id="3.60.40.10">
    <property type="entry name" value="PPM-type phosphatase domain"/>
    <property type="match status" value="1"/>
</dbReference>
<dbReference type="Proteomes" id="UP000238701">
    <property type="component" value="Unassembled WGS sequence"/>
</dbReference>
<dbReference type="AlphaFoldDB" id="A0A2U3K0C8"/>
<dbReference type="Pfam" id="PF07228">
    <property type="entry name" value="SpoIIE"/>
    <property type="match status" value="1"/>
</dbReference>
<dbReference type="EMBL" id="OMOD01000018">
    <property type="protein sequence ID" value="SPF33115.1"/>
    <property type="molecule type" value="Genomic_DNA"/>
</dbReference>
<dbReference type="SMART" id="SM00331">
    <property type="entry name" value="PP2C_SIG"/>
    <property type="match status" value="1"/>
</dbReference>
<reference evidence="4" key="1">
    <citation type="submission" date="2018-02" db="EMBL/GenBank/DDBJ databases">
        <authorList>
            <person name="Hausmann B."/>
        </authorList>
    </citation>
    <scope>NUCLEOTIDE SEQUENCE [LARGE SCALE GENOMIC DNA]</scope>
    <source>
        <strain evidence="4">Peat soil MAG SbA1</strain>
    </source>
</reference>
<name>A0A2U3K0C8_9BACT</name>
<dbReference type="InterPro" id="IPR052016">
    <property type="entry name" value="Bact_Sigma-Reg"/>
</dbReference>
<accession>A0A2U3K0C8</accession>
<sequence>MYDFIPYSLLRLGIAIGDVSGKGAPAAIYAALVSGILRSHAPIEPGSAEMLSAVNLSLAERRIEAQFVSLIYAVWDDEHRTITVSNSGLPRPIYVHGGKNEVIEATGLPLGLFDDAEYDEFKFRMKPGEMFVFFSDGILDARNRKGDLFGRHRVEKIIAECTDKTADCVVDSLFKAVAEHSAGVETFDDQTVVAIRVRGGAQTPARKK</sequence>
<protein>
    <submittedName>
        <fullName evidence="3">Serine phosphatase</fullName>
    </submittedName>
</protein>
<evidence type="ECO:0000256" key="1">
    <source>
        <dbReference type="ARBA" id="ARBA00022801"/>
    </source>
</evidence>
<dbReference type="InterPro" id="IPR036457">
    <property type="entry name" value="PPM-type-like_dom_sf"/>
</dbReference>
<dbReference type="GO" id="GO:0016791">
    <property type="term" value="F:phosphatase activity"/>
    <property type="evidence" value="ECO:0007669"/>
    <property type="project" value="TreeGrafter"/>
</dbReference>
<dbReference type="SUPFAM" id="SSF81606">
    <property type="entry name" value="PP2C-like"/>
    <property type="match status" value="1"/>
</dbReference>